<dbReference type="Gene3D" id="3.40.220.10">
    <property type="entry name" value="Leucine Aminopeptidase, subunit E, domain 1"/>
    <property type="match status" value="1"/>
</dbReference>
<proteinExistence type="predicted"/>
<accession>A0ABR0T4E6</accession>
<comment type="caution">
    <text evidence="1">The sequence shown here is derived from an EMBL/GenBank/DDBJ whole genome shotgun (WGS) entry which is preliminary data.</text>
</comment>
<organism evidence="1 2">
    <name type="scientific">Cladobotryum mycophilum</name>
    <dbReference type="NCBI Taxonomy" id="491253"/>
    <lineage>
        <taxon>Eukaryota</taxon>
        <taxon>Fungi</taxon>
        <taxon>Dikarya</taxon>
        <taxon>Ascomycota</taxon>
        <taxon>Pezizomycotina</taxon>
        <taxon>Sordariomycetes</taxon>
        <taxon>Hypocreomycetidae</taxon>
        <taxon>Hypocreales</taxon>
        <taxon>Hypocreaceae</taxon>
        <taxon>Cladobotryum</taxon>
    </lineage>
</organism>
<keyword evidence="2" id="KW-1185">Reference proteome</keyword>
<dbReference type="SUPFAM" id="SSF52949">
    <property type="entry name" value="Macro domain-like"/>
    <property type="match status" value="1"/>
</dbReference>
<dbReference type="Proteomes" id="UP001338125">
    <property type="component" value="Unassembled WGS sequence"/>
</dbReference>
<dbReference type="EMBL" id="JAVFKD010000001">
    <property type="protein sequence ID" value="KAK5998915.1"/>
    <property type="molecule type" value="Genomic_DNA"/>
</dbReference>
<reference evidence="1 2" key="1">
    <citation type="submission" date="2024-01" db="EMBL/GenBank/DDBJ databases">
        <title>Complete genome of Cladobotryum mycophilum ATHUM6906.</title>
        <authorList>
            <person name="Christinaki A.C."/>
            <person name="Myridakis A.I."/>
            <person name="Kouvelis V.N."/>
        </authorList>
    </citation>
    <scope>NUCLEOTIDE SEQUENCE [LARGE SCALE GENOMIC DNA]</scope>
    <source>
        <strain evidence="1 2">ATHUM6906</strain>
    </source>
</reference>
<protein>
    <submittedName>
        <fullName evidence="1">ADP-ribose 1''-phosphate phosphatase</fullName>
    </submittedName>
</protein>
<dbReference type="InterPro" id="IPR043472">
    <property type="entry name" value="Macro_dom-like"/>
</dbReference>
<evidence type="ECO:0000313" key="2">
    <source>
        <dbReference type="Proteomes" id="UP001338125"/>
    </source>
</evidence>
<sequence>MENTQLTVESATQFLPLRSLPTNSYLVHATNCVATWGAGIAAELADIFPAACLVYKRFCNAAKPSPSTRWPPRSLAGRCLIIPPQKADIDAGAPSVHIVCLFASYGFGRPNPSTGKPGKDAPGQILAQTEASLREFREQLETNVGNESGIVIYSNLFNSGAFQVTWGRTEALIKTGFAGWNGRWIVLAPPP</sequence>
<evidence type="ECO:0000313" key="1">
    <source>
        <dbReference type="EMBL" id="KAK5998915.1"/>
    </source>
</evidence>
<name>A0ABR0T4E6_9HYPO</name>
<gene>
    <name evidence="1" type="ORF">PT974_01299</name>
</gene>